<dbReference type="Pfam" id="PF21033">
    <property type="entry name" value="RMD1-3"/>
    <property type="match status" value="1"/>
</dbReference>
<comment type="subcellular location">
    <subcellularLocation>
        <location evidence="1">Cytoplasm</location>
        <location evidence="1">Cytoskeleton</location>
    </subcellularLocation>
</comment>
<accession>A0A401RWL8</accession>
<dbReference type="STRING" id="137246.A0A401RWL8"/>
<evidence type="ECO:0000256" key="9">
    <source>
        <dbReference type="ARBA" id="ARBA00041958"/>
    </source>
</evidence>
<dbReference type="OMA" id="KDVEILW"/>
<dbReference type="Proteomes" id="UP000287033">
    <property type="component" value="Unassembled WGS sequence"/>
</dbReference>
<dbReference type="OrthoDB" id="69711at2759"/>
<dbReference type="GO" id="GO:0005739">
    <property type="term" value="C:mitochondrion"/>
    <property type="evidence" value="ECO:0007669"/>
    <property type="project" value="TreeGrafter"/>
</dbReference>
<comment type="similarity">
    <text evidence="7">Belongs to the RMDN family.</text>
</comment>
<keyword evidence="6" id="KW-0206">Cytoskeleton</keyword>
<dbReference type="PANTHER" id="PTHR16056">
    <property type="entry name" value="REGULATOR OF MICROTUBULE DYNAMICS PROTEIN"/>
    <property type="match status" value="1"/>
</dbReference>
<dbReference type="PANTHER" id="PTHR16056:SF16">
    <property type="entry name" value="REGULATOR OF MICROTUBULE DYNAMICS PROTEIN 1"/>
    <property type="match status" value="1"/>
</dbReference>
<name>A0A401RWL8_CHIPU</name>
<evidence type="ECO:0000256" key="2">
    <source>
        <dbReference type="ARBA" id="ARBA00011375"/>
    </source>
</evidence>
<evidence type="ECO:0000256" key="1">
    <source>
        <dbReference type="ARBA" id="ARBA00004245"/>
    </source>
</evidence>
<comment type="caution">
    <text evidence="10">The sequence shown here is derived from an EMBL/GenBank/DDBJ whole genome shotgun (WGS) entry which is preliminary data.</text>
</comment>
<dbReference type="Gene3D" id="1.25.40.10">
    <property type="entry name" value="Tetratricopeptide repeat domain"/>
    <property type="match status" value="1"/>
</dbReference>
<evidence type="ECO:0000256" key="5">
    <source>
        <dbReference type="ARBA" id="ARBA00022803"/>
    </source>
</evidence>
<evidence type="ECO:0000313" key="11">
    <source>
        <dbReference type="Proteomes" id="UP000287033"/>
    </source>
</evidence>
<keyword evidence="11" id="KW-1185">Reference proteome</keyword>
<keyword evidence="3" id="KW-0963">Cytoplasm</keyword>
<dbReference type="AlphaFoldDB" id="A0A401RWL8"/>
<keyword evidence="5" id="KW-0802">TPR repeat</keyword>
<dbReference type="GO" id="GO:0005876">
    <property type="term" value="C:spindle microtubule"/>
    <property type="evidence" value="ECO:0007669"/>
    <property type="project" value="TreeGrafter"/>
</dbReference>
<dbReference type="GO" id="GO:0097431">
    <property type="term" value="C:mitotic spindle pole"/>
    <property type="evidence" value="ECO:0007669"/>
    <property type="project" value="TreeGrafter"/>
</dbReference>
<proteinExistence type="inferred from homology"/>
<evidence type="ECO:0000256" key="7">
    <source>
        <dbReference type="ARBA" id="ARBA00038360"/>
    </source>
</evidence>
<evidence type="ECO:0000256" key="4">
    <source>
        <dbReference type="ARBA" id="ARBA00022737"/>
    </source>
</evidence>
<reference evidence="10 11" key="1">
    <citation type="journal article" date="2018" name="Nat. Ecol. Evol.">
        <title>Shark genomes provide insights into elasmobranch evolution and the origin of vertebrates.</title>
        <authorList>
            <person name="Hara Y"/>
            <person name="Yamaguchi K"/>
            <person name="Onimaru K"/>
            <person name="Kadota M"/>
            <person name="Koyanagi M"/>
            <person name="Keeley SD"/>
            <person name="Tatsumi K"/>
            <person name="Tanaka K"/>
            <person name="Motone F"/>
            <person name="Kageyama Y"/>
            <person name="Nozu R"/>
            <person name="Adachi N"/>
            <person name="Nishimura O"/>
            <person name="Nakagawa R"/>
            <person name="Tanegashima C"/>
            <person name="Kiyatake I"/>
            <person name="Matsumoto R"/>
            <person name="Murakumo K"/>
            <person name="Nishida K"/>
            <person name="Terakita A"/>
            <person name="Kuratani S"/>
            <person name="Sato K"/>
            <person name="Hyodo S Kuraku.S."/>
        </authorList>
    </citation>
    <scope>NUCLEOTIDE SEQUENCE [LARGE SCALE GENOMIC DNA]</scope>
</reference>
<dbReference type="EMBL" id="BEZZ01000012">
    <property type="protein sequence ID" value="GCC22533.1"/>
    <property type="molecule type" value="Genomic_DNA"/>
</dbReference>
<evidence type="ECO:0000256" key="8">
    <source>
        <dbReference type="ARBA" id="ARBA00039966"/>
    </source>
</evidence>
<evidence type="ECO:0000256" key="6">
    <source>
        <dbReference type="ARBA" id="ARBA00023212"/>
    </source>
</evidence>
<sequence length="319" mass="36435">MRSGPAEGRMAAVEGTGVFRFLLKATVTGRSGCCRVRTYISRPGVRAQVLGGGKNLGRRLTLSLMTFLGYDVYRNIPGFLIVHADEKVEEIIDRADYLYGTGEVEKLYHLLIEHKNSTNDELLWRLARASRDLAQLESTSVERKKQLTYEALEFAEKALEKNELSFAAHKWYAICISDVGDYEGIKTKISNAYVIKKHFQKAIELNPKDATSIHLMGLWCFTFAELPWVQQKIAAMFFATPPSSSYEEALQYFNKAEQVDPNFYSKNLLMMGKTYMKLKNEKLALLWLTKARDYPARNEGDKQVQKEAIELLKLISKRH</sequence>
<dbReference type="InterPro" id="IPR049039">
    <property type="entry name" value="RMD1-3_a_helical_rpt"/>
</dbReference>
<protein>
    <recommendedName>
        <fullName evidence="8">Regulator of microtubule dynamics protein 1</fullName>
    </recommendedName>
    <alternativeName>
        <fullName evidence="9">Protein FAM82B</fullName>
    </alternativeName>
</protein>
<dbReference type="InterPro" id="IPR011990">
    <property type="entry name" value="TPR-like_helical_dom_sf"/>
</dbReference>
<gene>
    <name evidence="10" type="ORF">chiPu_0000921</name>
</gene>
<dbReference type="GO" id="GO:0008017">
    <property type="term" value="F:microtubule binding"/>
    <property type="evidence" value="ECO:0007669"/>
    <property type="project" value="TreeGrafter"/>
</dbReference>
<evidence type="ECO:0000313" key="10">
    <source>
        <dbReference type="EMBL" id="GCC22533.1"/>
    </source>
</evidence>
<evidence type="ECO:0000256" key="3">
    <source>
        <dbReference type="ARBA" id="ARBA00022490"/>
    </source>
</evidence>
<organism evidence="10 11">
    <name type="scientific">Chiloscyllium punctatum</name>
    <name type="common">Brownbanded bambooshark</name>
    <name type="synonym">Hemiscyllium punctatum</name>
    <dbReference type="NCBI Taxonomy" id="137246"/>
    <lineage>
        <taxon>Eukaryota</taxon>
        <taxon>Metazoa</taxon>
        <taxon>Chordata</taxon>
        <taxon>Craniata</taxon>
        <taxon>Vertebrata</taxon>
        <taxon>Chondrichthyes</taxon>
        <taxon>Elasmobranchii</taxon>
        <taxon>Galeomorphii</taxon>
        <taxon>Galeoidea</taxon>
        <taxon>Orectolobiformes</taxon>
        <taxon>Hemiscylliidae</taxon>
        <taxon>Chiloscyllium</taxon>
    </lineage>
</organism>
<comment type="subunit">
    <text evidence="2">Interacts with microtubules.</text>
</comment>
<keyword evidence="4" id="KW-0677">Repeat</keyword>
<dbReference type="SUPFAM" id="SSF48452">
    <property type="entry name" value="TPR-like"/>
    <property type="match status" value="1"/>
</dbReference>